<proteinExistence type="predicted"/>
<dbReference type="RefSeq" id="WP_139445947.1">
    <property type="nucleotide sequence ID" value="NZ_SMDR01000001.1"/>
</dbReference>
<dbReference type="Proteomes" id="UP000305760">
    <property type="component" value="Unassembled WGS sequence"/>
</dbReference>
<reference evidence="2 3" key="1">
    <citation type="submission" date="2019-03" db="EMBL/GenBank/DDBJ databases">
        <title>Arenimonas daejeonensis sp. nov., isolated from compost.</title>
        <authorList>
            <person name="Jeon C.O."/>
        </authorList>
    </citation>
    <scope>NUCLEOTIDE SEQUENCE [LARGE SCALE GENOMIC DNA]</scope>
    <source>
        <strain evidence="2 3">R29</strain>
    </source>
</reference>
<name>A0A5C4RVH5_9GAMM</name>
<comment type="caution">
    <text evidence="2">The sequence shown here is derived from an EMBL/GenBank/DDBJ whole genome shotgun (WGS) entry which is preliminary data.</text>
</comment>
<evidence type="ECO:0000256" key="1">
    <source>
        <dbReference type="SAM" id="SignalP"/>
    </source>
</evidence>
<evidence type="ECO:0000313" key="3">
    <source>
        <dbReference type="Proteomes" id="UP000305760"/>
    </source>
</evidence>
<dbReference type="OrthoDB" id="7563098at2"/>
<feature type="signal peptide" evidence="1">
    <location>
        <begin position="1"/>
        <end position="18"/>
    </location>
</feature>
<gene>
    <name evidence="2" type="ORF">E1B00_04030</name>
</gene>
<accession>A0A5C4RVH5</accession>
<organism evidence="2 3">
    <name type="scientific">Arenimonas terrae</name>
    <dbReference type="NCBI Taxonomy" id="2546226"/>
    <lineage>
        <taxon>Bacteria</taxon>
        <taxon>Pseudomonadati</taxon>
        <taxon>Pseudomonadota</taxon>
        <taxon>Gammaproteobacteria</taxon>
        <taxon>Lysobacterales</taxon>
        <taxon>Lysobacteraceae</taxon>
        <taxon>Arenimonas</taxon>
    </lineage>
</organism>
<dbReference type="AlphaFoldDB" id="A0A5C4RVH5"/>
<feature type="chain" id="PRO_5022807261" evidence="1">
    <location>
        <begin position="19"/>
        <end position="216"/>
    </location>
</feature>
<evidence type="ECO:0000313" key="2">
    <source>
        <dbReference type="EMBL" id="TNJ34955.1"/>
    </source>
</evidence>
<dbReference type="EMBL" id="SMDR01000001">
    <property type="protein sequence ID" value="TNJ34955.1"/>
    <property type="molecule type" value="Genomic_DNA"/>
</dbReference>
<sequence length="216" mass="23739">MKSAMFAAMLLGVPTAFAGDAPGPDEPYVLQPMTDEMLLMRHDGDLVLETRLDADFNGDGLVDTAYVVRMPDEWRRLVVMIGYAEEVDMGHGPAGEAEMDPYPLGSAALSVKKGVLVVEDLAGGTSAVSSTYRYRYDPKARRMRLIGDDVTYYSRTNNHDSLEISTNRLTGLQLRRVNKLTDDAYVPQPEVRSTVSTAPVYMEDAPDANVTLGLEE</sequence>
<protein>
    <submittedName>
        <fullName evidence="2">Uncharacterized protein</fullName>
    </submittedName>
</protein>
<keyword evidence="1" id="KW-0732">Signal</keyword>
<keyword evidence="3" id="KW-1185">Reference proteome</keyword>